<dbReference type="AlphaFoldDB" id="E9GCM1"/>
<proteinExistence type="predicted"/>
<dbReference type="Proteomes" id="UP000000305">
    <property type="component" value="Unassembled WGS sequence"/>
</dbReference>
<evidence type="ECO:0000313" key="1">
    <source>
        <dbReference type="EMBL" id="EFX82582.1"/>
    </source>
</evidence>
<gene>
    <name evidence="1" type="ORF">DAPPUDRAFT_240809</name>
</gene>
<dbReference type="EMBL" id="GL732539">
    <property type="protein sequence ID" value="EFX82582.1"/>
    <property type="molecule type" value="Genomic_DNA"/>
</dbReference>
<sequence length="164" mass="18124">MNISVCFLEKFFKKHARSPRTSLSQCWTEEGLPPTFCSILIFKTYAHTASLLQRFLCCYTSTFLASLASWITSVAVTHLQPLTKGLWPGLYAEETLAWTDGHQKVAGFQKCQRGSSFVVVNPLAATPLFPHVSSVARARAVRSRGLFASGSDSCTSPRFAERPC</sequence>
<reference evidence="1 2" key="1">
    <citation type="journal article" date="2011" name="Science">
        <title>The ecoresponsive genome of Daphnia pulex.</title>
        <authorList>
            <person name="Colbourne J.K."/>
            <person name="Pfrender M.E."/>
            <person name="Gilbert D."/>
            <person name="Thomas W.K."/>
            <person name="Tucker A."/>
            <person name="Oakley T.H."/>
            <person name="Tokishita S."/>
            <person name="Aerts A."/>
            <person name="Arnold G.J."/>
            <person name="Basu M.K."/>
            <person name="Bauer D.J."/>
            <person name="Caceres C.E."/>
            <person name="Carmel L."/>
            <person name="Casola C."/>
            <person name="Choi J.H."/>
            <person name="Detter J.C."/>
            <person name="Dong Q."/>
            <person name="Dusheyko S."/>
            <person name="Eads B.D."/>
            <person name="Frohlich T."/>
            <person name="Geiler-Samerotte K.A."/>
            <person name="Gerlach D."/>
            <person name="Hatcher P."/>
            <person name="Jogdeo S."/>
            <person name="Krijgsveld J."/>
            <person name="Kriventseva E.V."/>
            <person name="Kultz D."/>
            <person name="Laforsch C."/>
            <person name="Lindquist E."/>
            <person name="Lopez J."/>
            <person name="Manak J.R."/>
            <person name="Muller J."/>
            <person name="Pangilinan J."/>
            <person name="Patwardhan R.P."/>
            <person name="Pitluck S."/>
            <person name="Pritham E.J."/>
            <person name="Rechtsteiner A."/>
            <person name="Rho M."/>
            <person name="Rogozin I.B."/>
            <person name="Sakarya O."/>
            <person name="Salamov A."/>
            <person name="Schaack S."/>
            <person name="Shapiro H."/>
            <person name="Shiga Y."/>
            <person name="Skalitzky C."/>
            <person name="Smith Z."/>
            <person name="Souvorov A."/>
            <person name="Sung W."/>
            <person name="Tang Z."/>
            <person name="Tsuchiya D."/>
            <person name="Tu H."/>
            <person name="Vos H."/>
            <person name="Wang M."/>
            <person name="Wolf Y.I."/>
            <person name="Yamagata H."/>
            <person name="Yamada T."/>
            <person name="Ye Y."/>
            <person name="Shaw J.R."/>
            <person name="Andrews J."/>
            <person name="Crease T.J."/>
            <person name="Tang H."/>
            <person name="Lucas S.M."/>
            <person name="Robertson H.M."/>
            <person name="Bork P."/>
            <person name="Koonin E.V."/>
            <person name="Zdobnov E.M."/>
            <person name="Grigoriev I.V."/>
            <person name="Lynch M."/>
            <person name="Boore J.L."/>
        </authorList>
    </citation>
    <scope>NUCLEOTIDE SEQUENCE [LARGE SCALE GENOMIC DNA]</scope>
</reference>
<dbReference type="HOGENOM" id="CLU_1620690_0_0_1"/>
<name>E9GCM1_DAPPU</name>
<accession>E9GCM1</accession>
<dbReference type="KEGG" id="dpx:DAPPUDRAFT_240809"/>
<protein>
    <submittedName>
        <fullName evidence="1">Uncharacterized protein</fullName>
    </submittedName>
</protein>
<evidence type="ECO:0000313" key="2">
    <source>
        <dbReference type="Proteomes" id="UP000000305"/>
    </source>
</evidence>
<organism evidence="1 2">
    <name type="scientific">Daphnia pulex</name>
    <name type="common">Water flea</name>
    <dbReference type="NCBI Taxonomy" id="6669"/>
    <lineage>
        <taxon>Eukaryota</taxon>
        <taxon>Metazoa</taxon>
        <taxon>Ecdysozoa</taxon>
        <taxon>Arthropoda</taxon>
        <taxon>Crustacea</taxon>
        <taxon>Branchiopoda</taxon>
        <taxon>Diplostraca</taxon>
        <taxon>Cladocera</taxon>
        <taxon>Anomopoda</taxon>
        <taxon>Daphniidae</taxon>
        <taxon>Daphnia</taxon>
    </lineage>
</organism>
<keyword evidence="2" id="KW-1185">Reference proteome</keyword>
<dbReference type="InParanoid" id="E9GCM1"/>